<comment type="caution">
    <text evidence="1">The sequence shown here is derived from an EMBL/GenBank/DDBJ whole genome shotgun (WGS) entry which is preliminary data.</text>
</comment>
<protein>
    <submittedName>
        <fullName evidence="1">Uncharacterized protein</fullName>
    </submittedName>
</protein>
<proteinExistence type="predicted"/>
<evidence type="ECO:0000313" key="1">
    <source>
        <dbReference type="EMBL" id="EJW99090.1"/>
    </source>
</evidence>
<reference evidence="1" key="1">
    <citation type="journal article" date="2012" name="PLoS ONE">
        <title>Gene sets for utilization of primary and secondary nutrition supplies in the distal gut of endangered iberian lynx.</title>
        <authorList>
            <person name="Alcaide M."/>
            <person name="Messina E."/>
            <person name="Richter M."/>
            <person name="Bargiela R."/>
            <person name="Peplies J."/>
            <person name="Huws S.A."/>
            <person name="Newbold C.J."/>
            <person name="Golyshin P.N."/>
            <person name="Simon M.A."/>
            <person name="Lopez G."/>
            <person name="Yakimov M.M."/>
            <person name="Ferrer M."/>
        </authorList>
    </citation>
    <scope>NUCLEOTIDE SEQUENCE</scope>
</reference>
<gene>
    <name evidence="1" type="ORF">EVA_12822</name>
</gene>
<organism evidence="1">
    <name type="scientific">gut metagenome</name>
    <dbReference type="NCBI Taxonomy" id="749906"/>
    <lineage>
        <taxon>unclassified sequences</taxon>
        <taxon>metagenomes</taxon>
        <taxon>organismal metagenomes</taxon>
    </lineage>
</organism>
<dbReference type="EMBL" id="AMCI01003974">
    <property type="protein sequence ID" value="EJW99090.1"/>
    <property type="molecule type" value="Genomic_DNA"/>
</dbReference>
<accession>J9CGF4</accession>
<dbReference type="AlphaFoldDB" id="J9CGF4"/>
<name>J9CGF4_9ZZZZ</name>
<sequence>MATQANTHVYMEGLEEAEDENSQPQTMWRVGLASLLMGEYPSW</sequence>